<feature type="compositionally biased region" description="Basic and acidic residues" evidence="1">
    <location>
        <begin position="258"/>
        <end position="272"/>
    </location>
</feature>
<sequence length="272" mass="28544">MPPANPPTPPLGCTSTEENRDHSSSLRHSSSHRTSVPLSYSSLSSSFPSLSSSCSLSCSSSCSLSCSLSCSSSCSSSCSPCCSLDAVTGLGGGTQQHEALTRQLVQEFFSCLGQDLARFEREVHYLANQIKYPPPPSSSSSSSSSPSSSTFSPPSLSPSSPPSSSPSSSSSSSSSSNSSSSSSSNSSSSSSSLSASRPFRAREMVAAKLLEQVLFQRKQAEAHRQLSVEELVEALRSVLWANGEKIKQLRATEQATEDAGRSGEERREECGN</sequence>
<dbReference type="EMBL" id="AFYV02002464">
    <property type="protein sequence ID" value="KFG58638.1"/>
    <property type="molecule type" value="Genomic_DNA"/>
</dbReference>
<name>A0A086LPS0_TOXGO</name>
<dbReference type="Proteomes" id="UP000028834">
    <property type="component" value="Unassembled WGS sequence"/>
</dbReference>
<feature type="region of interest" description="Disordered" evidence="1">
    <location>
        <begin position="250"/>
        <end position="272"/>
    </location>
</feature>
<feature type="compositionally biased region" description="Low complexity" evidence="1">
    <location>
        <begin position="138"/>
        <end position="154"/>
    </location>
</feature>
<feature type="region of interest" description="Disordered" evidence="1">
    <location>
        <begin position="133"/>
        <end position="197"/>
    </location>
</feature>
<evidence type="ECO:0000313" key="2">
    <source>
        <dbReference type="EMBL" id="KFG58638.1"/>
    </source>
</evidence>
<organism evidence="2 3">
    <name type="scientific">Toxoplasma gondii RUB</name>
    <dbReference type="NCBI Taxonomy" id="935652"/>
    <lineage>
        <taxon>Eukaryota</taxon>
        <taxon>Sar</taxon>
        <taxon>Alveolata</taxon>
        <taxon>Apicomplexa</taxon>
        <taxon>Conoidasida</taxon>
        <taxon>Coccidia</taxon>
        <taxon>Eucoccidiorida</taxon>
        <taxon>Eimeriorina</taxon>
        <taxon>Sarcocystidae</taxon>
        <taxon>Toxoplasma</taxon>
    </lineage>
</organism>
<dbReference type="OrthoDB" id="10662286at2759"/>
<gene>
    <name evidence="2" type="ORF">TGRUB_432820</name>
</gene>
<feature type="region of interest" description="Disordered" evidence="1">
    <location>
        <begin position="1"/>
        <end position="34"/>
    </location>
</feature>
<comment type="caution">
    <text evidence="2">The sequence shown here is derived from an EMBL/GenBank/DDBJ whole genome shotgun (WGS) entry which is preliminary data.</text>
</comment>
<dbReference type="AlphaFoldDB" id="A0A086LPS0"/>
<feature type="compositionally biased region" description="Low complexity" evidence="1">
    <location>
        <begin position="165"/>
        <end position="194"/>
    </location>
</feature>
<protein>
    <submittedName>
        <fullName evidence="2">Uncharacterized protein</fullName>
    </submittedName>
</protein>
<accession>A0A086LPS0</accession>
<proteinExistence type="predicted"/>
<reference evidence="2 3" key="1">
    <citation type="submission" date="2014-05" db="EMBL/GenBank/DDBJ databases">
        <authorList>
            <person name="Sibley D."/>
            <person name="Venepally P."/>
            <person name="Karamycheva S."/>
            <person name="Hadjithomas M."/>
            <person name="Khan A."/>
            <person name="Brunk B."/>
            <person name="Roos D."/>
            <person name="Caler E."/>
            <person name="Lorenzi H."/>
        </authorList>
    </citation>
    <scope>NUCLEOTIDE SEQUENCE [LARGE SCALE GENOMIC DNA]</scope>
    <source>
        <strain evidence="2 3">RUB</strain>
    </source>
</reference>
<feature type="compositionally biased region" description="Pro residues" evidence="1">
    <location>
        <begin position="155"/>
        <end position="164"/>
    </location>
</feature>
<dbReference type="VEuPathDB" id="ToxoDB:TGRUB_432820"/>
<evidence type="ECO:0000313" key="3">
    <source>
        <dbReference type="Proteomes" id="UP000028834"/>
    </source>
</evidence>
<feature type="compositionally biased region" description="Pro residues" evidence="1">
    <location>
        <begin position="1"/>
        <end position="10"/>
    </location>
</feature>
<evidence type="ECO:0000256" key="1">
    <source>
        <dbReference type="SAM" id="MobiDB-lite"/>
    </source>
</evidence>